<dbReference type="PANTHER" id="PTHR39966">
    <property type="entry name" value="BLL2471 PROTEIN-RELATED"/>
    <property type="match status" value="1"/>
</dbReference>
<dbReference type="Pfam" id="PF01814">
    <property type="entry name" value="Hemerythrin"/>
    <property type="match status" value="1"/>
</dbReference>
<dbReference type="GO" id="GO:0005886">
    <property type="term" value="C:plasma membrane"/>
    <property type="evidence" value="ECO:0007669"/>
    <property type="project" value="TreeGrafter"/>
</dbReference>
<dbReference type="AlphaFoldDB" id="A0A5B8RU28"/>
<evidence type="ECO:0000313" key="3">
    <source>
        <dbReference type="Proteomes" id="UP000321199"/>
    </source>
</evidence>
<dbReference type="RefSeq" id="WP_146912741.1">
    <property type="nucleotide sequence ID" value="NZ_CP042344.1"/>
</dbReference>
<organism evidence="2 3">
    <name type="scientific">Comamonas flocculans</name>
    <dbReference type="NCBI Taxonomy" id="2597701"/>
    <lineage>
        <taxon>Bacteria</taxon>
        <taxon>Pseudomonadati</taxon>
        <taxon>Pseudomonadota</taxon>
        <taxon>Betaproteobacteria</taxon>
        <taxon>Burkholderiales</taxon>
        <taxon>Comamonadaceae</taxon>
        <taxon>Comamonas</taxon>
    </lineage>
</organism>
<dbReference type="OrthoDB" id="8560984at2"/>
<dbReference type="CDD" id="cd12108">
    <property type="entry name" value="Hr-like"/>
    <property type="match status" value="1"/>
</dbReference>
<dbReference type="EMBL" id="CP042344">
    <property type="protein sequence ID" value="QEA13149.1"/>
    <property type="molecule type" value="Genomic_DNA"/>
</dbReference>
<dbReference type="Gene3D" id="1.20.120.520">
    <property type="entry name" value="nmb1532 protein domain like"/>
    <property type="match status" value="1"/>
</dbReference>
<proteinExistence type="predicted"/>
<evidence type="ECO:0000259" key="1">
    <source>
        <dbReference type="Pfam" id="PF01814"/>
    </source>
</evidence>
<dbReference type="Proteomes" id="UP000321199">
    <property type="component" value="Chromosome"/>
</dbReference>
<protein>
    <submittedName>
        <fullName evidence="2">Hemerythrin domain-containing protein</fullName>
    </submittedName>
</protein>
<keyword evidence="3" id="KW-1185">Reference proteome</keyword>
<dbReference type="PANTHER" id="PTHR39966:SF1">
    <property type="entry name" value="HEMERYTHRIN-LIKE DOMAIN-CONTAINING PROTEIN"/>
    <property type="match status" value="1"/>
</dbReference>
<feature type="domain" description="Hemerythrin-like" evidence="1">
    <location>
        <begin position="7"/>
        <end position="141"/>
    </location>
</feature>
<evidence type="ECO:0000313" key="2">
    <source>
        <dbReference type="EMBL" id="QEA13149.1"/>
    </source>
</evidence>
<name>A0A5B8RU28_9BURK</name>
<dbReference type="KEGG" id="cof:FOZ74_08950"/>
<gene>
    <name evidence="2" type="ORF">FOZ74_08950</name>
</gene>
<dbReference type="InterPro" id="IPR012312">
    <property type="entry name" value="Hemerythrin-like"/>
</dbReference>
<sequence>MEPVALRIICEEHFSIAAVLRSLRMMLKRGPEDDPQAFFDAMRAMLFYIDEVPEQDHHPKESRFLFAPLLARAPEHVPLLERLEREHLDGERTVRELQHQLLAWELMGEGRRPAFTQALNSYITFYLEHMRLEETLILPAANKVLTAEDWARIDEAFMANQDPLGGDAYRSPEHERLFQRIVHCTPSPIGLRQELAAAR</sequence>
<accession>A0A5B8RU28</accession>
<reference evidence="2 3" key="1">
    <citation type="submission" date="2019-07" db="EMBL/GenBank/DDBJ databases">
        <title>Complete genome sequence of Comamonas sp. NLF 7-7 isolated from livestock.</title>
        <authorList>
            <person name="Kim D.H."/>
            <person name="Kim J.G."/>
        </authorList>
    </citation>
    <scope>NUCLEOTIDE SEQUENCE [LARGE SCALE GENOMIC DNA]</scope>
    <source>
        <strain evidence="2 3">NLF 7-7</strain>
    </source>
</reference>